<name>A0A0F7TGU0_PENBI</name>
<accession>A0A0F7TGU0</accession>
<dbReference type="Proteomes" id="UP000042958">
    <property type="component" value="Unassembled WGS sequence"/>
</dbReference>
<evidence type="ECO:0000313" key="2">
    <source>
        <dbReference type="EMBL" id="CEJ55092.1"/>
    </source>
</evidence>
<keyword evidence="1" id="KW-0732">Signal</keyword>
<feature type="signal peptide" evidence="1">
    <location>
        <begin position="1"/>
        <end position="26"/>
    </location>
</feature>
<feature type="chain" id="PRO_5002522447" evidence="1">
    <location>
        <begin position="27"/>
        <end position="294"/>
    </location>
</feature>
<organism evidence="2 3">
    <name type="scientific">Penicillium brasilianum</name>
    <dbReference type="NCBI Taxonomy" id="104259"/>
    <lineage>
        <taxon>Eukaryota</taxon>
        <taxon>Fungi</taxon>
        <taxon>Dikarya</taxon>
        <taxon>Ascomycota</taxon>
        <taxon>Pezizomycotina</taxon>
        <taxon>Eurotiomycetes</taxon>
        <taxon>Eurotiomycetidae</taxon>
        <taxon>Eurotiales</taxon>
        <taxon>Aspergillaceae</taxon>
        <taxon>Penicillium</taxon>
    </lineage>
</organism>
<gene>
    <name evidence="2" type="ORF">PMG11_01369</name>
</gene>
<protein>
    <submittedName>
        <fullName evidence="2">Uncharacterized protein</fullName>
    </submittedName>
</protein>
<sequence length="294" mass="32043">MRARGLLNFILGALLLVLLVAVQVQSAPAEQYVLASPVSKQEKEVRFLTFRDNLDRRDIALAPGQSLDTRGLSGIFKKFKKSKKGTCDECDLAEPQGVQGGSQTVSDQTSSALESLYRTIKGVNLVKTGGTVHVSFDPKTAALYGASEIYGCTVVIVLDGQGAVIGHYPQEYGNVITMNDAAATQKKIITPLEAALDLIDFTTQTQAYIVHSSTEKSTGYNAIVQALTENDMPKTNIHSMPYTAGLSTVGHRGKIVVQWELKEDGGARLKLYVQNEEPVYVRDFDKDRNPCTEI</sequence>
<keyword evidence="3" id="KW-1185">Reference proteome</keyword>
<dbReference type="EMBL" id="CDHK01000001">
    <property type="protein sequence ID" value="CEJ55092.1"/>
    <property type="molecule type" value="Genomic_DNA"/>
</dbReference>
<proteinExistence type="predicted"/>
<evidence type="ECO:0000256" key="1">
    <source>
        <dbReference type="SAM" id="SignalP"/>
    </source>
</evidence>
<dbReference type="AlphaFoldDB" id="A0A0F7TGU0"/>
<reference evidence="3" key="1">
    <citation type="journal article" date="2015" name="Genome Announc.">
        <title>Draft genome sequence of the fungus Penicillium brasilianum MG11.</title>
        <authorList>
            <person name="Horn F."/>
            <person name="Linde J."/>
            <person name="Mattern D.J."/>
            <person name="Walther G."/>
            <person name="Guthke R."/>
            <person name="Brakhage A.A."/>
            <person name="Valiante V."/>
        </authorList>
    </citation>
    <scope>NUCLEOTIDE SEQUENCE [LARGE SCALE GENOMIC DNA]</scope>
    <source>
        <strain evidence="3">MG11</strain>
    </source>
</reference>
<evidence type="ECO:0000313" key="3">
    <source>
        <dbReference type="Proteomes" id="UP000042958"/>
    </source>
</evidence>
<dbReference type="OrthoDB" id="1896086at2759"/>